<evidence type="ECO:0000259" key="2">
    <source>
        <dbReference type="Pfam" id="PF01551"/>
    </source>
</evidence>
<gene>
    <name evidence="3" type="ORF">GH807_13310</name>
</gene>
<dbReference type="RefSeq" id="WP_148603659.1">
    <property type="nucleotide sequence ID" value="NZ_RXYB01000010.1"/>
</dbReference>
<keyword evidence="4" id="KW-1185">Reference proteome</keyword>
<dbReference type="PANTHER" id="PTHR21666:SF270">
    <property type="entry name" value="MUREIN HYDROLASE ACTIVATOR ENVC"/>
    <property type="match status" value="1"/>
</dbReference>
<dbReference type="Proteomes" id="UP000653358">
    <property type="component" value="Unassembled WGS sequence"/>
</dbReference>
<evidence type="ECO:0000259" key="1">
    <source>
        <dbReference type="Pfam" id="PF01464"/>
    </source>
</evidence>
<dbReference type="SUPFAM" id="SSF51261">
    <property type="entry name" value="Duplicated hybrid motif"/>
    <property type="match status" value="1"/>
</dbReference>
<name>A0ABR6WNZ7_9FIRM</name>
<dbReference type="CDD" id="cd13402">
    <property type="entry name" value="LT_TF-like"/>
    <property type="match status" value="1"/>
</dbReference>
<evidence type="ECO:0000313" key="3">
    <source>
        <dbReference type="EMBL" id="MBC3798021.1"/>
    </source>
</evidence>
<accession>A0ABR6WNZ7</accession>
<proteinExistence type="predicted"/>
<dbReference type="Pfam" id="PF01464">
    <property type="entry name" value="SLT"/>
    <property type="match status" value="1"/>
</dbReference>
<protein>
    <submittedName>
        <fullName evidence="3">Peptidoglycan DD-metalloendopeptidase family protein</fullName>
    </submittedName>
</protein>
<sequence>MSTLGSSSGDVLKQIGANFASIGSIGSGTYTGAGGLMWPTDANDITSYFGYRDAGDTNGIGSTYHEGVDIGASEGSPVYAAGSGIVTLAGENGGYGNMVEIDMGNGLATWYGHLSSILTQAGASVNAGDLIGLVGSTGNSTGPHLHFSTLVNAVQVDPGSMYGFSVGTRYLPTDMPIMAHEGEMIVPKSENPYANSGGTILPFPSITETNDDGYSTNDIKKSGSNVVKLFKDGVTDMKDPVTVTITEFTDNVIKIFKDTLDAAKLTTGSTGSDANWQNGDVTSWIKQAMDITGVTGDDNYEHLMEIAQNESGGDPSAINDWDSNAMAGTPSIGLMQTIQSTFDAYAKDGMNDIYNPVDNAVAAINYMIDRYGSVMNTGTHGYATGTSSAPAGLAWVGEKGPELMNFRGGENVVNTDESAKIVDLQAARAKRANAYASTAADSTNSDSGDQPSFEINLGGINITIEGSSTGSTDEVIAALQEKMPGIANELCVEIARQLKQLYEGMPTKVEVA</sequence>
<dbReference type="CDD" id="cd12797">
    <property type="entry name" value="M23_peptidase"/>
    <property type="match status" value="1"/>
</dbReference>
<dbReference type="Pfam" id="PF01551">
    <property type="entry name" value="Peptidase_M23"/>
    <property type="match status" value="1"/>
</dbReference>
<organism evidence="3 4">
    <name type="scientific">Acetobacterium tundrae</name>
    <dbReference type="NCBI Taxonomy" id="132932"/>
    <lineage>
        <taxon>Bacteria</taxon>
        <taxon>Bacillati</taxon>
        <taxon>Bacillota</taxon>
        <taxon>Clostridia</taxon>
        <taxon>Eubacteriales</taxon>
        <taxon>Eubacteriaceae</taxon>
        <taxon>Acetobacterium</taxon>
    </lineage>
</organism>
<evidence type="ECO:0000313" key="4">
    <source>
        <dbReference type="Proteomes" id="UP000653358"/>
    </source>
</evidence>
<dbReference type="InterPro" id="IPR011055">
    <property type="entry name" value="Dup_hybrid_motif"/>
</dbReference>
<feature type="domain" description="M23ase beta-sheet core" evidence="2">
    <location>
        <begin position="64"/>
        <end position="158"/>
    </location>
</feature>
<dbReference type="Gene3D" id="1.10.530.10">
    <property type="match status" value="1"/>
</dbReference>
<dbReference type="InterPro" id="IPR050570">
    <property type="entry name" value="Cell_wall_metabolism_enzyme"/>
</dbReference>
<feature type="domain" description="Transglycosylase SLT" evidence="1">
    <location>
        <begin position="300"/>
        <end position="376"/>
    </location>
</feature>
<dbReference type="Gene3D" id="2.70.70.10">
    <property type="entry name" value="Glucose Permease (Domain IIA)"/>
    <property type="match status" value="1"/>
</dbReference>
<dbReference type="EMBL" id="WJBB01000019">
    <property type="protein sequence ID" value="MBC3798021.1"/>
    <property type="molecule type" value="Genomic_DNA"/>
</dbReference>
<dbReference type="InterPro" id="IPR023346">
    <property type="entry name" value="Lysozyme-like_dom_sf"/>
</dbReference>
<dbReference type="PANTHER" id="PTHR21666">
    <property type="entry name" value="PEPTIDASE-RELATED"/>
    <property type="match status" value="1"/>
</dbReference>
<reference evidence="3 4" key="1">
    <citation type="journal article" date="2020" name="mSystems">
        <title>Defining Genomic and Predicted Metabolic Features of the Acetobacterium Genus.</title>
        <authorList>
            <person name="Ross D.E."/>
            <person name="Marshall C.W."/>
            <person name="Gulliver D."/>
            <person name="May H.D."/>
            <person name="Norman R.S."/>
        </authorList>
    </citation>
    <scope>NUCLEOTIDE SEQUENCE [LARGE SCALE GENOMIC DNA]</scope>
    <source>
        <strain evidence="3 4">DSM 9173</strain>
    </source>
</reference>
<comment type="caution">
    <text evidence="3">The sequence shown here is derived from an EMBL/GenBank/DDBJ whole genome shotgun (WGS) entry which is preliminary data.</text>
</comment>
<dbReference type="InterPro" id="IPR008258">
    <property type="entry name" value="Transglycosylase_SLT_dom_1"/>
</dbReference>
<dbReference type="SUPFAM" id="SSF53955">
    <property type="entry name" value="Lysozyme-like"/>
    <property type="match status" value="1"/>
</dbReference>
<dbReference type="InterPro" id="IPR016047">
    <property type="entry name" value="M23ase_b-sheet_dom"/>
</dbReference>